<feature type="chain" id="PRO_5039319788" evidence="1">
    <location>
        <begin position="23"/>
        <end position="145"/>
    </location>
</feature>
<reference evidence="2 3" key="1">
    <citation type="submission" date="2018-11" db="EMBL/GenBank/DDBJ databases">
        <title>Sequencing the genomes of 1000 actinobacteria strains.</title>
        <authorList>
            <person name="Klenk H.-P."/>
        </authorList>
    </citation>
    <scope>NUCLEOTIDE SEQUENCE [LARGE SCALE GENOMIC DNA]</scope>
    <source>
        <strain evidence="2 3">DSM 14012</strain>
    </source>
</reference>
<sequence>MGMRRPASLALLAALVLAPTLAGCSVIESTVKDSVEQGIRDATGGDFDVNLDEGLPDGYPVDAVPVVDGTVNGGRGTVDGKDTFVVTVQATDAATAAKDALVAAGFTVDGEIANGDGSIVTLSTTAYDVKLVASADSILYTVTVK</sequence>
<feature type="signal peptide" evidence="1">
    <location>
        <begin position="1"/>
        <end position="22"/>
    </location>
</feature>
<keyword evidence="1" id="KW-0732">Signal</keyword>
<dbReference type="EMBL" id="RKHL01000001">
    <property type="protein sequence ID" value="ROR81325.1"/>
    <property type="molecule type" value="Genomic_DNA"/>
</dbReference>
<evidence type="ECO:0000313" key="3">
    <source>
        <dbReference type="Proteomes" id="UP000266915"/>
    </source>
</evidence>
<name>A0A3N2C1F4_9MICO</name>
<accession>A0A3N2C1F4</accession>
<evidence type="ECO:0000313" key="2">
    <source>
        <dbReference type="EMBL" id="ROR81325.1"/>
    </source>
</evidence>
<dbReference type="AlphaFoldDB" id="A0A3N2C1F4"/>
<gene>
    <name evidence="2" type="ORF">EDD42_1381</name>
</gene>
<comment type="caution">
    <text evidence="2">The sequence shown here is derived from an EMBL/GenBank/DDBJ whole genome shotgun (WGS) entry which is preliminary data.</text>
</comment>
<dbReference type="PROSITE" id="PS51257">
    <property type="entry name" value="PROKAR_LIPOPROTEIN"/>
    <property type="match status" value="1"/>
</dbReference>
<proteinExistence type="predicted"/>
<evidence type="ECO:0000256" key="1">
    <source>
        <dbReference type="SAM" id="SignalP"/>
    </source>
</evidence>
<dbReference type="Proteomes" id="UP000266915">
    <property type="component" value="Unassembled WGS sequence"/>
</dbReference>
<keyword evidence="3" id="KW-1185">Reference proteome</keyword>
<organism evidence="2 3">
    <name type="scientific">Plantibacter flavus</name>
    <dbReference type="NCBI Taxonomy" id="150123"/>
    <lineage>
        <taxon>Bacteria</taxon>
        <taxon>Bacillati</taxon>
        <taxon>Actinomycetota</taxon>
        <taxon>Actinomycetes</taxon>
        <taxon>Micrococcales</taxon>
        <taxon>Microbacteriaceae</taxon>
        <taxon>Plantibacter</taxon>
    </lineage>
</organism>
<protein>
    <submittedName>
        <fullName evidence="2">Uncharacterized protein</fullName>
    </submittedName>
</protein>